<sequence>MQMKTLIIFGVSAHLGTGYQVSQLVKQCHPQWRCIVLVRDAVFAKQLAEQGIETHVGDATDKELVKKICQQAGPEAIIISTLGGETGNYIAQRIIINCAEQAGVKQMLLVTSLGCGDSWITLSLRAKQAFGYAVREKSLAEVWLQTSLLNYVILRPGGLRDGEITGKGQCYTAQEVHGVVYRKELARIIIDKIANQQFDNCIYSVVDPNLTVNY</sequence>
<gene>
    <name evidence="2" type="ORF">DKK78_05495</name>
</gene>
<dbReference type="PANTHER" id="PTHR15020:SF50">
    <property type="entry name" value="UPF0659 PROTEIN YMR090W"/>
    <property type="match status" value="1"/>
</dbReference>
<organism evidence="2 3">
    <name type="scientific">Gilliamella apis</name>
    <dbReference type="NCBI Taxonomy" id="1970738"/>
    <lineage>
        <taxon>Bacteria</taxon>
        <taxon>Pseudomonadati</taxon>
        <taxon>Pseudomonadota</taxon>
        <taxon>Gammaproteobacteria</taxon>
        <taxon>Orbales</taxon>
        <taxon>Orbaceae</taxon>
        <taxon>Gilliamella</taxon>
    </lineage>
</organism>
<dbReference type="SUPFAM" id="SSF51735">
    <property type="entry name" value="NAD(P)-binding Rossmann-fold domains"/>
    <property type="match status" value="1"/>
</dbReference>
<evidence type="ECO:0000313" key="3">
    <source>
        <dbReference type="Proteomes" id="UP000247673"/>
    </source>
</evidence>
<dbReference type="OrthoDB" id="9803892at2"/>
<dbReference type="AlphaFoldDB" id="A0A2V4E124"/>
<dbReference type="EMBL" id="QGLO01000004">
    <property type="protein sequence ID" value="PXY91772.1"/>
    <property type="molecule type" value="Genomic_DNA"/>
</dbReference>
<evidence type="ECO:0000259" key="1">
    <source>
        <dbReference type="Pfam" id="PF13460"/>
    </source>
</evidence>
<dbReference type="Gene3D" id="3.40.50.720">
    <property type="entry name" value="NAD(P)-binding Rossmann-like Domain"/>
    <property type="match status" value="1"/>
</dbReference>
<reference evidence="2 3" key="1">
    <citation type="submission" date="2018-05" db="EMBL/GenBank/DDBJ databases">
        <title>Reference genomes for bee gut microbiota database.</title>
        <authorList>
            <person name="Ellegaard K.M."/>
        </authorList>
    </citation>
    <scope>NUCLEOTIDE SEQUENCE [LARGE SCALE GENOMIC DNA]</scope>
    <source>
        <strain evidence="2 3">ESL0172</strain>
    </source>
</reference>
<feature type="domain" description="NAD(P)-binding" evidence="1">
    <location>
        <begin position="21"/>
        <end position="195"/>
    </location>
</feature>
<name>A0A2V4E124_9GAMM</name>
<proteinExistence type="predicted"/>
<dbReference type="Pfam" id="PF13460">
    <property type="entry name" value="NAD_binding_10"/>
    <property type="match status" value="1"/>
</dbReference>
<dbReference type="PANTHER" id="PTHR15020">
    <property type="entry name" value="FLAVIN REDUCTASE-RELATED"/>
    <property type="match status" value="1"/>
</dbReference>
<protein>
    <recommendedName>
        <fullName evidence="1">NAD(P)-binding domain-containing protein</fullName>
    </recommendedName>
</protein>
<dbReference type="InterPro" id="IPR016040">
    <property type="entry name" value="NAD(P)-bd_dom"/>
</dbReference>
<comment type="caution">
    <text evidence="2">The sequence shown here is derived from an EMBL/GenBank/DDBJ whole genome shotgun (WGS) entry which is preliminary data.</text>
</comment>
<accession>A0A2V4E124</accession>
<keyword evidence="3" id="KW-1185">Reference proteome</keyword>
<dbReference type="InterPro" id="IPR036291">
    <property type="entry name" value="NAD(P)-bd_dom_sf"/>
</dbReference>
<evidence type="ECO:0000313" key="2">
    <source>
        <dbReference type="EMBL" id="PXY91772.1"/>
    </source>
</evidence>
<dbReference type="Proteomes" id="UP000247673">
    <property type="component" value="Unassembled WGS sequence"/>
</dbReference>